<name>B5W6U3_LIMMA</name>
<evidence type="ECO:0000313" key="2">
    <source>
        <dbReference type="Proteomes" id="UP000004061"/>
    </source>
</evidence>
<reference evidence="1 2" key="1">
    <citation type="journal article" date="2011" name="Appl. Environ. Microbiol.">
        <title>Contribution of a Sodium Ion Gradient to Energy Conservation during Fermentation in the Cyanobacterium Arthrospira (Spirulina) maxima CS-328.</title>
        <authorList>
            <person name="Carrieri D."/>
            <person name="Ananyev G."/>
            <person name="Lenz O."/>
            <person name="Bryant D.A."/>
            <person name="Dismukes G.C."/>
        </authorList>
    </citation>
    <scope>NUCLEOTIDE SEQUENCE [LARGE SCALE GENOMIC DNA]</scope>
    <source>
        <strain evidence="1 2">CS-328</strain>
    </source>
</reference>
<dbReference type="InterPro" id="IPR021751">
    <property type="entry name" value="DUF3318"/>
</dbReference>
<proteinExistence type="predicted"/>
<accession>B5W6U3</accession>
<organism evidence="1 2">
    <name type="scientific">Limnospira maxima CS-328</name>
    <dbReference type="NCBI Taxonomy" id="513049"/>
    <lineage>
        <taxon>Bacteria</taxon>
        <taxon>Bacillati</taxon>
        <taxon>Cyanobacteriota</taxon>
        <taxon>Cyanophyceae</taxon>
        <taxon>Oscillatoriophycideae</taxon>
        <taxon>Oscillatoriales</taxon>
        <taxon>Sirenicapillariaceae</taxon>
        <taxon>Limnospira</taxon>
    </lineage>
</organism>
<evidence type="ECO:0008006" key="3">
    <source>
        <dbReference type="Google" id="ProtNLM"/>
    </source>
</evidence>
<protein>
    <recommendedName>
        <fullName evidence="3">DUF3318 domain-containing protein</fullName>
    </recommendedName>
</protein>
<comment type="caution">
    <text evidence="1">The sequence shown here is derived from an EMBL/GenBank/DDBJ whole genome shotgun (WGS) entry which is preliminary data.</text>
</comment>
<dbReference type="RefSeq" id="WP_006670305.1">
    <property type="nucleotide sequence ID" value="NZ_ABYK01000046.1"/>
</dbReference>
<gene>
    <name evidence="1" type="ORF">AmaxDRAFT_4492</name>
</gene>
<dbReference type="Proteomes" id="UP000004061">
    <property type="component" value="Unassembled WGS sequence"/>
</dbReference>
<dbReference type="Pfam" id="PF11780">
    <property type="entry name" value="DUF3318"/>
    <property type="match status" value="1"/>
</dbReference>
<evidence type="ECO:0000313" key="1">
    <source>
        <dbReference type="EMBL" id="EDZ92745.1"/>
    </source>
</evidence>
<dbReference type="EMBL" id="ABYK01000046">
    <property type="protein sequence ID" value="EDZ92745.1"/>
    <property type="molecule type" value="Genomic_DNA"/>
</dbReference>
<sequence>MNPDTEIRHLLDLMPASGRMMARLIANPRQSTVIQCEFPLPWKTTRPILINFDLWKQLSRPQRDLLLLRTVSWVTNVQWFKPDWNQGIVVAGIVGVGVQFMQQDAVGVLLAGGLAAIGVRRVWQANQRSEMELEADDIAIRVATRRGYEEAIAAAALAEAIEVVATIEGRRGLSFMELVRCQHLKAIANSYKGHN</sequence>
<dbReference type="AlphaFoldDB" id="B5W6U3"/>
<keyword evidence="2" id="KW-1185">Reference proteome</keyword>